<dbReference type="Gene3D" id="1.10.8.10">
    <property type="entry name" value="DNA helicase RuvA subunit, C-terminal domain"/>
    <property type="match status" value="1"/>
</dbReference>
<feature type="region of interest" description="Disordered" evidence="2">
    <location>
        <begin position="100"/>
        <end position="126"/>
    </location>
</feature>
<dbReference type="InterPro" id="IPR015940">
    <property type="entry name" value="UBA"/>
</dbReference>
<feature type="compositionally biased region" description="Low complexity" evidence="2">
    <location>
        <begin position="640"/>
        <end position="659"/>
    </location>
</feature>
<protein>
    <recommendedName>
        <fullName evidence="7">GTPase activating protein for Arf</fullName>
    </recommendedName>
</protein>
<dbReference type="OrthoDB" id="10266696at2759"/>
<feature type="compositionally biased region" description="Low complexity" evidence="2">
    <location>
        <begin position="555"/>
        <end position="608"/>
    </location>
</feature>
<comment type="caution">
    <text evidence="5">The sequence shown here is derived from an EMBL/GenBank/DDBJ whole genome shotgun (WGS) entry which is preliminary data.</text>
</comment>
<organism evidence="5 6">
    <name type="scientific">Cladophialophora carrionii</name>
    <dbReference type="NCBI Taxonomy" id="86049"/>
    <lineage>
        <taxon>Eukaryota</taxon>
        <taxon>Fungi</taxon>
        <taxon>Dikarya</taxon>
        <taxon>Ascomycota</taxon>
        <taxon>Pezizomycotina</taxon>
        <taxon>Eurotiomycetes</taxon>
        <taxon>Chaetothyriomycetidae</taxon>
        <taxon>Chaetothyriales</taxon>
        <taxon>Herpotrichiellaceae</taxon>
        <taxon>Cladophialophora</taxon>
    </lineage>
</organism>
<dbReference type="SMART" id="SM00105">
    <property type="entry name" value="ArfGap"/>
    <property type="match status" value="1"/>
</dbReference>
<feature type="region of interest" description="Disordered" evidence="2">
    <location>
        <begin position="634"/>
        <end position="757"/>
    </location>
</feature>
<evidence type="ECO:0000256" key="1">
    <source>
        <dbReference type="PROSITE-ProRule" id="PRU00288"/>
    </source>
</evidence>
<feature type="compositionally biased region" description="Low complexity" evidence="2">
    <location>
        <begin position="488"/>
        <end position="544"/>
    </location>
</feature>
<dbReference type="FunFam" id="1.10.220.150:FF:000026">
    <property type="entry name" value="GTPase activating protein for Arf, putative"/>
    <property type="match status" value="1"/>
</dbReference>
<dbReference type="Gene3D" id="1.10.220.150">
    <property type="entry name" value="Arf GTPase activating protein"/>
    <property type="match status" value="1"/>
</dbReference>
<feature type="compositionally biased region" description="Polar residues" evidence="2">
    <location>
        <begin position="397"/>
        <end position="410"/>
    </location>
</feature>
<feature type="compositionally biased region" description="Polar residues" evidence="2">
    <location>
        <begin position="317"/>
        <end position="327"/>
    </location>
</feature>
<reference evidence="6" key="1">
    <citation type="submission" date="2015-07" db="EMBL/GenBank/DDBJ databases">
        <authorList>
            <person name="Teixeira M.M."/>
            <person name="Souza R.C."/>
            <person name="Almeida L.G."/>
            <person name="Vicente V.A."/>
            <person name="de Hoog S."/>
            <person name="Bocca A.L."/>
            <person name="de Almeida S.R."/>
            <person name="Vasconcelos A.T."/>
            <person name="Felipe M.S."/>
        </authorList>
    </citation>
    <scope>NUCLEOTIDE SEQUENCE [LARGE SCALE GENOMIC DNA]</scope>
    <source>
        <strain evidence="6">KSF</strain>
    </source>
</reference>
<feature type="compositionally biased region" description="Polar residues" evidence="2">
    <location>
        <begin position="100"/>
        <end position="110"/>
    </location>
</feature>
<dbReference type="InterPro" id="IPR037278">
    <property type="entry name" value="ARFGAP/RecO"/>
</dbReference>
<dbReference type="PANTHER" id="PTHR45705">
    <property type="entry name" value="FI20236P1"/>
    <property type="match status" value="1"/>
</dbReference>
<dbReference type="Proteomes" id="UP000094526">
    <property type="component" value="Unassembled WGS sequence"/>
</dbReference>
<feature type="compositionally biased region" description="Polar residues" evidence="2">
    <location>
        <begin position="695"/>
        <end position="714"/>
    </location>
</feature>
<feature type="domain" description="Arf-GAP" evidence="4">
    <location>
        <begin position="34"/>
        <end position="160"/>
    </location>
</feature>
<accession>A0A1C1CDU4</accession>
<dbReference type="SUPFAM" id="SSF57863">
    <property type="entry name" value="ArfGap/RecO-like zinc finger"/>
    <property type="match status" value="1"/>
</dbReference>
<feature type="region of interest" description="Disordered" evidence="2">
    <location>
        <begin position="280"/>
        <end position="410"/>
    </location>
</feature>
<dbReference type="Pfam" id="PF01412">
    <property type="entry name" value="ArfGap"/>
    <property type="match status" value="1"/>
</dbReference>
<evidence type="ECO:0000259" key="4">
    <source>
        <dbReference type="PROSITE" id="PS50115"/>
    </source>
</evidence>
<dbReference type="STRING" id="86049.A0A1C1CDU4"/>
<keyword evidence="6" id="KW-1185">Reference proteome</keyword>
<dbReference type="InterPro" id="IPR009060">
    <property type="entry name" value="UBA-like_sf"/>
</dbReference>
<dbReference type="AlphaFoldDB" id="A0A1C1CDU4"/>
<feature type="compositionally biased region" description="Low complexity" evidence="2">
    <location>
        <begin position="364"/>
        <end position="377"/>
    </location>
</feature>
<feature type="compositionally biased region" description="Low complexity" evidence="2">
    <location>
        <begin position="458"/>
        <end position="479"/>
    </location>
</feature>
<name>A0A1C1CDU4_9EURO</name>
<dbReference type="InterPro" id="IPR051718">
    <property type="entry name" value="ARF_GTPase-activating"/>
</dbReference>
<dbReference type="CDD" id="cd08204">
    <property type="entry name" value="ArfGap"/>
    <property type="match status" value="1"/>
</dbReference>
<dbReference type="InterPro" id="IPR038508">
    <property type="entry name" value="ArfGAP_dom_sf"/>
</dbReference>
<dbReference type="PROSITE" id="PS50030">
    <property type="entry name" value="UBA"/>
    <property type="match status" value="1"/>
</dbReference>
<proteinExistence type="predicted"/>
<feature type="domain" description="UBA" evidence="3">
    <location>
        <begin position="238"/>
        <end position="282"/>
    </location>
</feature>
<feature type="region of interest" description="Disordered" evidence="2">
    <location>
        <begin position="142"/>
        <end position="226"/>
    </location>
</feature>
<dbReference type="SUPFAM" id="SSF46934">
    <property type="entry name" value="UBA-like"/>
    <property type="match status" value="1"/>
</dbReference>
<gene>
    <name evidence="5" type="ORF">CLCR_01829</name>
</gene>
<feature type="compositionally biased region" description="Low complexity" evidence="2">
    <location>
        <begin position="290"/>
        <end position="302"/>
    </location>
</feature>
<dbReference type="VEuPathDB" id="FungiDB:CLCR_01829"/>
<dbReference type="GO" id="GO:0008270">
    <property type="term" value="F:zinc ion binding"/>
    <property type="evidence" value="ECO:0007669"/>
    <property type="project" value="UniProtKB-KW"/>
</dbReference>
<evidence type="ECO:0008006" key="7">
    <source>
        <dbReference type="Google" id="ProtNLM"/>
    </source>
</evidence>
<dbReference type="SMART" id="SM00165">
    <property type="entry name" value="UBA"/>
    <property type="match status" value="1"/>
</dbReference>
<dbReference type="GO" id="GO:0005737">
    <property type="term" value="C:cytoplasm"/>
    <property type="evidence" value="ECO:0007669"/>
    <property type="project" value="TreeGrafter"/>
</dbReference>
<keyword evidence="1" id="KW-0862">Zinc</keyword>
<dbReference type="PROSITE" id="PS50115">
    <property type="entry name" value="ARFGAP"/>
    <property type="match status" value="1"/>
</dbReference>
<dbReference type="InterPro" id="IPR001164">
    <property type="entry name" value="ArfGAP_dom"/>
</dbReference>
<evidence type="ECO:0000259" key="3">
    <source>
        <dbReference type="PROSITE" id="PS50030"/>
    </source>
</evidence>
<dbReference type="EMBL" id="LGRB01000015">
    <property type="protein sequence ID" value="OCT46704.1"/>
    <property type="molecule type" value="Genomic_DNA"/>
</dbReference>
<feature type="region of interest" description="Disordered" evidence="2">
    <location>
        <begin position="432"/>
        <end position="610"/>
    </location>
</feature>
<dbReference type="PRINTS" id="PR00405">
    <property type="entry name" value="REVINTRACTNG"/>
</dbReference>
<dbReference type="eggNOG" id="KOG0703">
    <property type="taxonomic scope" value="Eukaryota"/>
</dbReference>
<feature type="compositionally biased region" description="Low complexity" evidence="2">
    <location>
        <begin position="733"/>
        <end position="757"/>
    </location>
</feature>
<dbReference type="VEuPathDB" id="FungiDB:G647_01425"/>
<keyword evidence="1" id="KW-0863">Zinc-finger</keyword>
<sequence>MSIVPSSFSPQGRSHVAELRMASSMSKRTQARNERELHQLLSVAGNSQCADCGAKNPAWASWNLGIFLCMRCASLHRKLGTHISKVKSLSMDTWTSEQVESMKRNGNNAVNKAYNPKNKKPDMPLDADEVDSAMERFIRKKYQEKSLADGKPQPPQRDDHSPTAYSPRPPLEDPDSPPPPVPTKKGKIFGFGLRASSSAYPFSKSDKKKKSQEPRVDSAFPIPTRGYDSRMDDARYEMTDAELERKLATLRDMGFTETERNANLLRRLNGNVERVVETLVRLGPRENGDPTSRQSTRSASAQAPPPTSRAPEPFYNPFTQSASQPTIGLSLGKPHEPSTPTSTTTFGSNNPFAPPDRTTTGLEQSFQSMQVSQQPQQALFPHSTGGYPSQPAPIQDPRSQYSMTPPVTSTQYQDFVASPPALPVPSNPFFQPASLSAQSTGNNPFLTQSQVPMSPSTNPFLNQGLNQPPQPPQRQVSLPASFNPFGIPPTQTSPGQQQQQQQQQFQPQDPFGTTPQQTTQQQNDPFQTQAAQQQAQPAGYQTAQSPFGFPNTHYAQAQPQAPPQQQAQGQTPQFLQQHQPSYQQQPEQQYPQQTQQQFQQFQHTPQQTGRHDKTSILALYNYPQLTSQRLASIPEPATEQQQPQQQQPQQQPQQQYQQQFSPTPSDPFGNLPSPKRSATMPVSLSNMHSAGGSGNRNPFMTNTNAATQNMSATVNPFGGGTSPFASPPPQPGPQAQTQPSPFGQAQAQQPQQQYAHRQQTNPFGHVQEIGHGFVPGGGLPGTTINYSQGQILSTQQRPAQGIAARHASSESMAVNNLDAGRHSPDAFASLSARYG</sequence>
<feature type="compositionally biased region" description="Polar residues" evidence="2">
    <location>
        <begin position="346"/>
        <end position="363"/>
    </location>
</feature>
<evidence type="ECO:0000313" key="6">
    <source>
        <dbReference type="Proteomes" id="UP000094526"/>
    </source>
</evidence>
<evidence type="ECO:0000256" key="2">
    <source>
        <dbReference type="SAM" id="MobiDB-lite"/>
    </source>
</evidence>
<dbReference type="PANTHER" id="PTHR45705:SF7">
    <property type="entry name" value="ACTIVATING PROTEIN FOR ARF, PUTATIVE (AFU_ORTHOLOGUE AFUA_4G09120)-RELATED"/>
    <property type="match status" value="1"/>
</dbReference>
<evidence type="ECO:0000313" key="5">
    <source>
        <dbReference type="EMBL" id="OCT46704.1"/>
    </source>
</evidence>
<keyword evidence="1" id="KW-0479">Metal-binding</keyword>
<feature type="compositionally biased region" description="Polar residues" evidence="2">
    <location>
        <begin position="433"/>
        <end position="457"/>
    </location>
</feature>
<dbReference type="GO" id="GO:0005096">
    <property type="term" value="F:GTPase activator activity"/>
    <property type="evidence" value="ECO:0007669"/>
    <property type="project" value="InterPro"/>
</dbReference>